<dbReference type="InterPro" id="IPR002500">
    <property type="entry name" value="PAPS_reduct_dom"/>
</dbReference>
<dbReference type="Gene3D" id="3.40.50.620">
    <property type="entry name" value="HUPs"/>
    <property type="match status" value="1"/>
</dbReference>
<evidence type="ECO:0000256" key="5">
    <source>
        <dbReference type="ARBA" id="ARBA00023004"/>
    </source>
</evidence>
<evidence type="ECO:0000259" key="15">
    <source>
        <dbReference type="Pfam" id="PF01507"/>
    </source>
</evidence>
<dbReference type="GO" id="GO:0004604">
    <property type="term" value="F:phosphoadenylyl-sulfate reductase (thioredoxin) activity"/>
    <property type="evidence" value="ECO:0007669"/>
    <property type="project" value="UniProtKB-UniRule"/>
</dbReference>
<keyword evidence="4 14" id="KW-0560">Oxidoreductase</keyword>
<organism evidence="16 17">
    <name type="scientific">Acidithiobacillus ferrooxidans</name>
    <name type="common">Thiobacillus ferrooxidans</name>
    <dbReference type="NCBI Taxonomy" id="920"/>
    <lineage>
        <taxon>Bacteria</taxon>
        <taxon>Pseudomonadati</taxon>
        <taxon>Pseudomonadota</taxon>
        <taxon>Acidithiobacillia</taxon>
        <taxon>Acidithiobacillales</taxon>
        <taxon>Acidithiobacillaceae</taxon>
        <taxon>Acidithiobacillus</taxon>
    </lineage>
</organism>
<evidence type="ECO:0000256" key="14">
    <source>
        <dbReference type="HAMAP-Rule" id="MF_00063"/>
    </source>
</evidence>
<evidence type="ECO:0000256" key="9">
    <source>
        <dbReference type="ARBA" id="ARBA00024386"/>
    </source>
</evidence>
<dbReference type="CDD" id="cd23945">
    <property type="entry name" value="PAPS_reductase"/>
    <property type="match status" value="1"/>
</dbReference>
<dbReference type="NCBIfam" id="TIGR02055">
    <property type="entry name" value="APS_reductase"/>
    <property type="match status" value="1"/>
</dbReference>
<feature type="binding site" evidence="14">
    <location>
        <position position="111"/>
    </location>
    <ligand>
        <name>[4Fe-4S] cluster</name>
        <dbReference type="ChEBI" id="CHEBI:49883"/>
    </ligand>
</feature>
<dbReference type="InterPro" id="IPR004511">
    <property type="entry name" value="PAPS/APS_Rdtase"/>
</dbReference>
<keyword evidence="17" id="KW-1185">Reference proteome</keyword>
<dbReference type="GO" id="GO:0043866">
    <property type="term" value="F:adenylyl-sulfate reductase (thioredoxin) activity"/>
    <property type="evidence" value="ECO:0007669"/>
    <property type="project" value="UniProtKB-EC"/>
</dbReference>
<feature type="active site" description="Nucleophile; cysteine thiosulfonate intermediate" evidence="14">
    <location>
        <position position="221"/>
    </location>
</feature>
<dbReference type="EC" id="1.8.4.10" evidence="9 14"/>
<reference evidence="16 17" key="1">
    <citation type="submission" date="2016-04" db="EMBL/GenBank/DDBJ databases">
        <title>Acidithiobacillus ferrooxidans genome sequencing and assembly.</title>
        <authorList>
            <person name="Zhou Z."/>
        </authorList>
    </citation>
    <scope>NUCLEOTIDE SEQUENCE [LARGE SCALE GENOMIC DNA]</scope>
    <source>
        <strain evidence="16 17">BY0502</strain>
    </source>
</reference>
<dbReference type="InterPro" id="IPR014729">
    <property type="entry name" value="Rossmann-like_a/b/a_fold"/>
</dbReference>
<dbReference type="GO" id="GO:0019344">
    <property type="term" value="P:cysteine biosynthetic process"/>
    <property type="evidence" value="ECO:0007669"/>
    <property type="project" value="InterPro"/>
</dbReference>
<protein>
    <recommendedName>
        <fullName evidence="10 14">Adenosine 5'-phosphosulfate reductase</fullName>
        <shortName evidence="14">APS reductase</shortName>
        <ecNumber evidence="9 14">1.8.4.10</ecNumber>
    </recommendedName>
    <alternativeName>
        <fullName evidence="12 14">5'-adenylylsulfate reductase</fullName>
    </alternativeName>
    <alternativeName>
        <fullName evidence="11 14">Thioredoxin-dependent 5'-adenylylsulfate reductase</fullName>
    </alternativeName>
</protein>
<keyword evidence="2 14" id="KW-0963">Cytoplasm</keyword>
<dbReference type="NCBIfam" id="NF002537">
    <property type="entry name" value="PRK02090.1"/>
    <property type="match status" value="1"/>
</dbReference>
<gene>
    <name evidence="14" type="primary">cysH</name>
    <name evidence="16" type="ORF">A4H96_09840</name>
</gene>
<dbReference type="Proteomes" id="UP000078302">
    <property type="component" value="Unassembled WGS sequence"/>
</dbReference>
<dbReference type="GO" id="GO:0051539">
    <property type="term" value="F:4 iron, 4 sulfur cluster binding"/>
    <property type="evidence" value="ECO:0007669"/>
    <property type="project" value="UniProtKB-UniRule"/>
</dbReference>
<dbReference type="InterPro" id="IPR011798">
    <property type="entry name" value="APS_reductase"/>
</dbReference>
<comment type="pathway">
    <text evidence="8 14">Sulfur metabolism; hydrogen sulfide biosynthesis; sulfite from sulfate.</text>
</comment>
<evidence type="ECO:0000313" key="17">
    <source>
        <dbReference type="Proteomes" id="UP000078302"/>
    </source>
</evidence>
<evidence type="ECO:0000256" key="13">
    <source>
        <dbReference type="ARBA" id="ARBA00048441"/>
    </source>
</evidence>
<dbReference type="GO" id="GO:0019379">
    <property type="term" value="P:sulfate assimilation, phosphoadenylyl sulfate reduction by phosphoadenylyl-sulfate reductase (thioredoxin)"/>
    <property type="evidence" value="ECO:0007669"/>
    <property type="project" value="UniProtKB-UniRule"/>
</dbReference>
<comment type="cofactor">
    <cofactor evidence="14">
        <name>[4Fe-4S] cluster</name>
        <dbReference type="ChEBI" id="CHEBI:49883"/>
    </cofactor>
    <text evidence="14">Binds 1 [4Fe-4S] cluster per subunit.</text>
</comment>
<evidence type="ECO:0000256" key="3">
    <source>
        <dbReference type="ARBA" id="ARBA00022723"/>
    </source>
</evidence>
<dbReference type="HAMAP" id="MF_00063">
    <property type="entry name" value="CysH"/>
    <property type="match status" value="1"/>
</dbReference>
<feature type="domain" description="Phosphoadenosine phosphosulphate reductase" evidence="15">
    <location>
        <begin position="26"/>
        <end position="199"/>
    </location>
</feature>
<feature type="binding site" evidence="14">
    <location>
        <position position="110"/>
    </location>
    <ligand>
        <name>[4Fe-4S] cluster</name>
        <dbReference type="ChEBI" id="CHEBI:49883"/>
    </ligand>
</feature>
<evidence type="ECO:0000313" key="16">
    <source>
        <dbReference type="EMBL" id="OAP90151.1"/>
    </source>
</evidence>
<dbReference type="EMBL" id="LVXZ01000122">
    <property type="protein sequence ID" value="OAP90151.1"/>
    <property type="molecule type" value="Genomic_DNA"/>
</dbReference>
<accession>A0A179BGA2</accession>
<dbReference type="GO" id="GO:0005737">
    <property type="term" value="C:cytoplasm"/>
    <property type="evidence" value="ECO:0007669"/>
    <property type="project" value="UniProtKB-SubCell"/>
</dbReference>
<name>A0A179BGA2_ACIFR</name>
<dbReference type="GO" id="GO:0046872">
    <property type="term" value="F:metal ion binding"/>
    <property type="evidence" value="ECO:0007669"/>
    <property type="project" value="UniProtKB-KW"/>
</dbReference>
<sequence>MSAETKIQDVLLLFGALRNAPYAPAAFASSFGAEDMVLTDLIAKHAPWMEIFTLDTGRLPEETYRLMQETRERYHLPIQVYFPEHGAVERYVREHGPNAFYESQKLRKTCCHMRKVEPLQRALQGKGAWLTGMRREQALSRQDLAVREWDATHELPKFNPLADWRHAEVWDYIRDFELPYNRLHDQGYPSIGCAPCTRAISPGQDIRAGRWWWESPDTRECGLHVVDGKVIRIKSAASQKTSG</sequence>
<comment type="similarity">
    <text evidence="1 14">Belongs to the PAPS reductase family. CysH subfamily.</text>
</comment>
<feature type="binding site" evidence="14">
    <location>
        <position position="193"/>
    </location>
    <ligand>
        <name>[4Fe-4S] cluster</name>
        <dbReference type="ChEBI" id="CHEBI:49883"/>
    </ligand>
</feature>
<comment type="subcellular location">
    <subcellularLocation>
        <location evidence="14">Cytoplasm</location>
    </subcellularLocation>
</comment>
<comment type="caution">
    <text evidence="16">The sequence shown here is derived from an EMBL/GenBank/DDBJ whole genome shotgun (WGS) entry which is preliminary data.</text>
</comment>
<evidence type="ECO:0000256" key="1">
    <source>
        <dbReference type="ARBA" id="ARBA00009732"/>
    </source>
</evidence>
<keyword evidence="5 14" id="KW-0408">Iron</keyword>
<evidence type="ECO:0000256" key="4">
    <source>
        <dbReference type="ARBA" id="ARBA00023002"/>
    </source>
</evidence>
<dbReference type="GO" id="GO:0070814">
    <property type="term" value="P:hydrogen sulfide biosynthetic process"/>
    <property type="evidence" value="ECO:0007669"/>
    <property type="project" value="UniProtKB-UniRule"/>
</dbReference>
<dbReference type="Pfam" id="PF01507">
    <property type="entry name" value="PAPS_reduct"/>
    <property type="match status" value="1"/>
</dbReference>
<keyword evidence="3 14" id="KW-0479">Metal-binding</keyword>
<dbReference type="PANTHER" id="PTHR46482:SF9">
    <property type="entry name" value="5'-ADENYLYLSULFATE REDUCTASE 1, CHLOROPLASTIC"/>
    <property type="match status" value="1"/>
</dbReference>
<comment type="catalytic activity">
    <reaction evidence="13 14">
        <text>[thioredoxin]-disulfide + sulfite + AMP + 2 H(+) = adenosine 5'-phosphosulfate + [thioredoxin]-dithiol</text>
        <dbReference type="Rhea" id="RHEA:21976"/>
        <dbReference type="Rhea" id="RHEA-COMP:10698"/>
        <dbReference type="Rhea" id="RHEA-COMP:10700"/>
        <dbReference type="ChEBI" id="CHEBI:15378"/>
        <dbReference type="ChEBI" id="CHEBI:17359"/>
        <dbReference type="ChEBI" id="CHEBI:29950"/>
        <dbReference type="ChEBI" id="CHEBI:50058"/>
        <dbReference type="ChEBI" id="CHEBI:58243"/>
        <dbReference type="ChEBI" id="CHEBI:456215"/>
        <dbReference type="EC" id="1.8.4.10"/>
    </reaction>
</comment>
<evidence type="ECO:0000256" key="11">
    <source>
        <dbReference type="ARBA" id="ARBA00030894"/>
    </source>
</evidence>
<evidence type="ECO:0000256" key="2">
    <source>
        <dbReference type="ARBA" id="ARBA00022490"/>
    </source>
</evidence>
<dbReference type="SUPFAM" id="SSF52402">
    <property type="entry name" value="Adenine nucleotide alpha hydrolases-like"/>
    <property type="match status" value="1"/>
</dbReference>
<dbReference type="PIRSF" id="PIRSF000857">
    <property type="entry name" value="PAPS_reductase"/>
    <property type="match status" value="1"/>
</dbReference>
<dbReference type="PANTHER" id="PTHR46482">
    <property type="entry name" value="5'-ADENYLYLSULFATE REDUCTASE 3, CHLOROPLASTIC"/>
    <property type="match status" value="1"/>
</dbReference>
<evidence type="ECO:0000256" key="8">
    <source>
        <dbReference type="ARBA" id="ARBA00024327"/>
    </source>
</evidence>
<dbReference type="OrthoDB" id="9794018at2"/>
<dbReference type="RefSeq" id="WP_064219431.1">
    <property type="nucleotide sequence ID" value="NZ_LVXZ01000122.1"/>
</dbReference>
<proteinExistence type="inferred from homology"/>
<keyword evidence="6 14" id="KW-0411">Iron-sulfur</keyword>
<comment type="function">
    <text evidence="7 14">Catalyzes the formation of sulfite from adenosine 5'-phosphosulfate (APS) using thioredoxin as an electron donor.</text>
</comment>
<evidence type="ECO:0000256" key="10">
    <source>
        <dbReference type="ARBA" id="ARBA00029514"/>
    </source>
</evidence>
<dbReference type="AlphaFoldDB" id="A0A179BGA2"/>
<evidence type="ECO:0000256" key="12">
    <source>
        <dbReference type="ARBA" id="ARBA00032041"/>
    </source>
</evidence>
<evidence type="ECO:0000256" key="6">
    <source>
        <dbReference type="ARBA" id="ARBA00023014"/>
    </source>
</evidence>
<dbReference type="NCBIfam" id="TIGR00434">
    <property type="entry name" value="cysH"/>
    <property type="match status" value="1"/>
</dbReference>
<evidence type="ECO:0000256" key="7">
    <source>
        <dbReference type="ARBA" id="ARBA00024298"/>
    </source>
</evidence>
<feature type="binding site" evidence="14">
    <location>
        <position position="196"/>
    </location>
    <ligand>
        <name>[4Fe-4S] cluster</name>
        <dbReference type="ChEBI" id="CHEBI:49883"/>
    </ligand>
</feature>